<sequence length="317" mass="35531">MKFWQYIHDKLQQQQKVFVLTVIENFGSSPGRKGFKMLIAEDGFIYGSVGGGIMEFALVEEAKELLKQDNSPPFIKKQIHKGNIKDGSGMICSGEQTVAFHCLNKHDISVVESLITCLKNGTKGTLSLTPNTFDFSTAQISAQFEYQINNKEDWFFKEHIGFKETLYIVGGGHVGVAVSELFVKLGFYVVVFDNRENLNTLENNQTAHKKLVIDYNDIENHIEVSSSSYVAIMTNKYTDDKLVLSKLIHHNYGFLGVLGSKAKLHIMWEVLQNEGVTRTQLEKVHAPIGLSIKSETPEEIAVSIAAQVIQVKNKIKS</sequence>
<dbReference type="OrthoDB" id="9773039at2"/>
<dbReference type="EMBL" id="LAPZ01000003">
    <property type="protein sequence ID" value="OSY88422.1"/>
    <property type="molecule type" value="Genomic_DNA"/>
</dbReference>
<name>A0A1Y2PD87_9FLAO</name>
<evidence type="ECO:0000313" key="4">
    <source>
        <dbReference type="Proteomes" id="UP000194221"/>
    </source>
</evidence>
<dbReference type="Pfam" id="PF13478">
    <property type="entry name" value="XdhC_C"/>
    <property type="match status" value="1"/>
</dbReference>
<dbReference type="Proteomes" id="UP000194221">
    <property type="component" value="Unassembled WGS sequence"/>
</dbReference>
<comment type="caution">
    <text evidence="3">The sequence shown here is derived from an EMBL/GenBank/DDBJ whole genome shotgun (WGS) entry which is preliminary data.</text>
</comment>
<dbReference type="AlphaFoldDB" id="A0A1Y2PD87"/>
<proteinExistence type="predicted"/>
<dbReference type="InterPro" id="IPR003777">
    <property type="entry name" value="XdhC_CoxI"/>
</dbReference>
<evidence type="ECO:0000259" key="1">
    <source>
        <dbReference type="Pfam" id="PF02625"/>
    </source>
</evidence>
<dbReference type="InterPro" id="IPR052698">
    <property type="entry name" value="MoCofactor_Util/Proc"/>
</dbReference>
<keyword evidence="4" id="KW-1185">Reference proteome</keyword>
<dbReference type="PANTHER" id="PTHR30388">
    <property type="entry name" value="ALDEHYDE OXIDOREDUCTASE MOLYBDENUM COFACTOR ASSEMBLY PROTEIN"/>
    <property type="match status" value="1"/>
</dbReference>
<dbReference type="Gene3D" id="3.40.50.720">
    <property type="entry name" value="NAD(P)-binding Rossmann-like Domain"/>
    <property type="match status" value="1"/>
</dbReference>
<dbReference type="InParanoid" id="A0A1Y2PD87"/>
<accession>A0A1Y2PD87</accession>
<dbReference type="InterPro" id="IPR016185">
    <property type="entry name" value="PreATP-grasp_dom_sf"/>
</dbReference>
<organism evidence="3 4">
    <name type="scientific">Tenacibaculum holothuriorum</name>
    <dbReference type="NCBI Taxonomy" id="1635173"/>
    <lineage>
        <taxon>Bacteria</taxon>
        <taxon>Pseudomonadati</taxon>
        <taxon>Bacteroidota</taxon>
        <taxon>Flavobacteriia</taxon>
        <taxon>Flavobacteriales</taxon>
        <taxon>Flavobacteriaceae</taxon>
        <taxon>Tenacibaculum</taxon>
    </lineage>
</organism>
<dbReference type="RefSeq" id="WP_086030150.1">
    <property type="nucleotide sequence ID" value="NZ_LAPZ01000003.1"/>
</dbReference>
<protein>
    <recommendedName>
        <fullName evidence="5">Xanthine dehydrogenase</fullName>
    </recommendedName>
</protein>
<evidence type="ECO:0000313" key="3">
    <source>
        <dbReference type="EMBL" id="OSY88422.1"/>
    </source>
</evidence>
<reference evidence="3 4" key="1">
    <citation type="submission" date="2015-03" db="EMBL/GenBank/DDBJ databases">
        <title>Genome sequence of Tenacibaculum sp. S2-2, isolated from intestinal microbiota of sea cucumber, Apostichopus japonicas.</title>
        <authorList>
            <person name="Shao Z."/>
            <person name="Wang L."/>
            <person name="Li X."/>
        </authorList>
    </citation>
    <scope>NUCLEOTIDE SEQUENCE [LARGE SCALE GENOMIC DNA]</scope>
    <source>
        <strain evidence="3 4">S2-2</strain>
    </source>
</reference>
<gene>
    <name evidence="3" type="ORF">WH52_06595</name>
</gene>
<dbReference type="SUPFAM" id="SSF52440">
    <property type="entry name" value="PreATP-grasp domain"/>
    <property type="match status" value="1"/>
</dbReference>
<dbReference type="InterPro" id="IPR027051">
    <property type="entry name" value="XdhC_Rossmann_dom"/>
</dbReference>
<evidence type="ECO:0008006" key="5">
    <source>
        <dbReference type="Google" id="ProtNLM"/>
    </source>
</evidence>
<dbReference type="PANTHER" id="PTHR30388:SF6">
    <property type="entry name" value="XANTHINE DEHYDROGENASE SUBUNIT A-RELATED"/>
    <property type="match status" value="1"/>
</dbReference>
<dbReference type="Pfam" id="PF02625">
    <property type="entry name" value="XdhC_CoxI"/>
    <property type="match status" value="1"/>
</dbReference>
<feature type="domain" description="XdhC Rossmann" evidence="2">
    <location>
        <begin position="166"/>
        <end position="308"/>
    </location>
</feature>
<feature type="domain" description="XdhC- CoxI" evidence="1">
    <location>
        <begin position="11"/>
        <end position="69"/>
    </location>
</feature>
<dbReference type="STRING" id="1635173.WH52_06595"/>
<evidence type="ECO:0000259" key="2">
    <source>
        <dbReference type="Pfam" id="PF13478"/>
    </source>
</evidence>